<dbReference type="AlphaFoldDB" id="A0AAJ0IA96"/>
<proteinExistence type="predicted"/>
<organism evidence="2 3">
    <name type="scientific">Neurospora hispaniola</name>
    <dbReference type="NCBI Taxonomy" id="588809"/>
    <lineage>
        <taxon>Eukaryota</taxon>
        <taxon>Fungi</taxon>
        <taxon>Dikarya</taxon>
        <taxon>Ascomycota</taxon>
        <taxon>Pezizomycotina</taxon>
        <taxon>Sordariomycetes</taxon>
        <taxon>Sordariomycetidae</taxon>
        <taxon>Sordariales</taxon>
        <taxon>Sordariaceae</taxon>
        <taxon>Neurospora</taxon>
    </lineage>
</organism>
<gene>
    <name evidence="2" type="ORF">B0T23DRAFT_440487</name>
</gene>
<evidence type="ECO:0000313" key="2">
    <source>
        <dbReference type="EMBL" id="KAK3494902.1"/>
    </source>
</evidence>
<accession>A0AAJ0IA96</accession>
<dbReference type="EMBL" id="JAULSX010000003">
    <property type="protein sequence ID" value="KAK3494902.1"/>
    <property type="molecule type" value="Genomic_DNA"/>
</dbReference>
<reference evidence="2 3" key="1">
    <citation type="journal article" date="2023" name="Mol. Phylogenet. Evol.">
        <title>Genome-scale phylogeny and comparative genomics of the fungal order Sordariales.</title>
        <authorList>
            <person name="Hensen N."/>
            <person name="Bonometti L."/>
            <person name="Westerberg I."/>
            <person name="Brannstrom I.O."/>
            <person name="Guillou S."/>
            <person name="Cros-Aarteil S."/>
            <person name="Calhoun S."/>
            <person name="Haridas S."/>
            <person name="Kuo A."/>
            <person name="Mondo S."/>
            <person name="Pangilinan J."/>
            <person name="Riley R."/>
            <person name="LaButti K."/>
            <person name="Andreopoulos B."/>
            <person name="Lipzen A."/>
            <person name="Chen C."/>
            <person name="Yan M."/>
            <person name="Daum C."/>
            <person name="Ng V."/>
            <person name="Clum A."/>
            <person name="Steindorff A."/>
            <person name="Ohm R.A."/>
            <person name="Martin F."/>
            <person name="Silar P."/>
            <person name="Natvig D.O."/>
            <person name="Lalanne C."/>
            <person name="Gautier V."/>
            <person name="Ament-Velasquez S.L."/>
            <person name="Kruys A."/>
            <person name="Hutchinson M.I."/>
            <person name="Powell A.J."/>
            <person name="Barry K."/>
            <person name="Miller A.N."/>
            <person name="Grigoriev I.V."/>
            <person name="Debuchy R."/>
            <person name="Gladieux P."/>
            <person name="Hiltunen Thoren M."/>
            <person name="Johannesson H."/>
        </authorList>
    </citation>
    <scope>NUCLEOTIDE SEQUENCE [LARGE SCALE GENOMIC DNA]</scope>
    <source>
        <strain evidence="2 3">FGSC 10403</strain>
    </source>
</reference>
<evidence type="ECO:0000256" key="1">
    <source>
        <dbReference type="SAM" id="MobiDB-lite"/>
    </source>
</evidence>
<feature type="region of interest" description="Disordered" evidence="1">
    <location>
        <begin position="34"/>
        <end position="70"/>
    </location>
</feature>
<sequence>MIRSTSNCGSSLFITEDVVSNYMSFIGSTQYDWENPTMMDGPDDPDPKNATQSRGTIQYGPDEEDPRQAEEPYRRFISIIIYGDSENGVTHCDDRMIPDISHRQDTSGYKKHVNMLLTSHGNPVPKSRSKSY</sequence>
<evidence type="ECO:0000313" key="3">
    <source>
        <dbReference type="Proteomes" id="UP001285908"/>
    </source>
</evidence>
<dbReference type="Proteomes" id="UP001285908">
    <property type="component" value="Unassembled WGS sequence"/>
</dbReference>
<name>A0AAJ0IA96_9PEZI</name>
<dbReference type="RefSeq" id="XP_062694331.1">
    <property type="nucleotide sequence ID" value="XM_062840730.1"/>
</dbReference>
<protein>
    <submittedName>
        <fullName evidence="2">Uncharacterized protein</fullName>
    </submittedName>
</protein>
<comment type="caution">
    <text evidence="2">The sequence shown here is derived from an EMBL/GenBank/DDBJ whole genome shotgun (WGS) entry which is preliminary data.</text>
</comment>
<dbReference type="GeneID" id="87878352"/>
<keyword evidence="3" id="KW-1185">Reference proteome</keyword>